<feature type="signal peptide" evidence="3">
    <location>
        <begin position="1"/>
        <end position="43"/>
    </location>
</feature>
<dbReference type="EMBL" id="BAAASL010000007">
    <property type="protein sequence ID" value="GAA2714333.1"/>
    <property type="molecule type" value="Genomic_DNA"/>
</dbReference>
<dbReference type="Gene3D" id="3.40.50.1110">
    <property type="entry name" value="SGNH hydrolase"/>
    <property type="match status" value="1"/>
</dbReference>
<evidence type="ECO:0000259" key="4">
    <source>
        <dbReference type="Pfam" id="PF13472"/>
    </source>
</evidence>
<evidence type="ECO:0000256" key="3">
    <source>
        <dbReference type="SAM" id="SignalP"/>
    </source>
</evidence>
<feature type="chain" id="PRO_5046767198" description="SGNH hydrolase-type esterase domain-containing protein" evidence="3">
    <location>
        <begin position="44"/>
        <end position="695"/>
    </location>
</feature>
<name>A0ABN3TQ31_9ACTN</name>
<dbReference type="RefSeq" id="WP_344434715.1">
    <property type="nucleotide sequence ID" value="NZ_BAAASL010000007.1"/>
</dbReference>
<dbReference type="PANTHER" id="PTHR43784">
    <property type="entry name" value="GDSL-LIKE LIPASE/ACYLHYDROLASE, PUTATIVE (AFU_ORTHOLOGUE AFUA_2G00820)-RELATED"/>
    <property type="match status" value="1"/>
</dbReference>
<organism evidence="5 6">
    <name type="scientific">Streptomyces luteosporeus</name>
    <dbReference type="NCBI Taxonomy" id="173856"/>
    <lineage>
        <taxon>Bacteria</taxon>
        <taxon>Bacillati</taxon>
        <taxon>Actinomycetota</taxon>
        <taxon>Actinomycetes</taxon>
        <taxon>Kitasatosporales</taxon>
        <taxon>Streptomycetaceae</taxon>
        <taxon>Streptomyces</taxon>
    </lineage>
</organism>
<dbReference type="Pfam" id="PF13517">
    <property type="entry name" value="FG-GAP_3"/>
    <property type="match status" value="1"/>
</dbReference>
<evidence type="ECO:0000313" key="5">
    <source>
        <dbReference type="EMBL" id="GAA2714333.1"/>
    </source>
</evidence>
<sequence length="695" mass="74167">MARSDTSHGIRRWSRWRPGAGAVASVSVLAALTTTLAASPAQAAPAAPAAAPVWTRTWGTAMTIAAPAEWPAPPGKEKSDRRGSQVRGRQTLRMVVHTSTAGTATRIHLVNTFSTAPVTIGHATVANRDENGSATGTPVTLTFGGKQSTVLPPGGSVDSDPAAFSVKADEDLLVSIHLPDPVAMAPFHPYTLTRSYTTAPGDTADHSAETGDENFRTDFPYWAFLSGVDVMSVNSGGTTVLLGDSQTDGGHTTDNANRRWGDDYARALQARERPMGVVNAGISGGFLLSDHPDYGQSAIGRFDRDVLEQPNVKSVILYQGINDIVYGNASAPDIVGGIRRLASRARSAGITFTAATIPPFRGYGRYDARMEQVRQDVNEYIRRTGDIDAYVDFDGASRDPLDPSRLFAAYYNRGDDRLHFGDNGSQALSDSVAQPPVPSRVTARFDQTTVADFTGDGIPDAIARGKNETNAPLYFWSGNSDVDDRSKGDGTFGQVRKQTDGWNFTQTTAADFTGDGKADIVAKGDDNVLYLWAGGGNGDFSRKRKLLGNFAYTEVVAADFTGDGHADLVARDAGGDLHLWTGDGKGGFSREVRLTGGWNFTQTTAGDFTGDGKSDLIAKDQANDLYLWTGGGNGDFSRKRKLLSDWNYSQTSAVPFRTGGIAHLMARSDATGVLHEWLGLGGGSFSGRLRLADSW</sequence>
<dbReference type="Gene3D" id="2.40.128.340">
    <property type="match status" value="1"/>
</dbReference>
<proteinExistence type="predicted"/>
<evidence type="ECO:0000256" key="1">
    <source>
        <dbReference type="ARBA" id="ARBA00022729"/>
    </source>
</evidence>
<evidence type="ECO:0000256" key="2">
    <source>
        <dbReference type="SAM" id="MobiDB-lite"/>
    </source>
</evidence>
<dbReference type="SUPFAM" id="SSF69318">
    <property type="entry name" value="Integrin alpha N-terminal domain"/>
    <property type="match status" value="1"/>
</dbReference>
<dbReference type="InterPro" id="IPR028994">
    <property type="entry name" value="Integrin_alpha_N"/>
</dbReference>
<feature type="domain" description="SGNH hydrolase-type esterase" evidence="4">
    <location>
        <begin position="241"/>
        <end position="427"/>
    </location>
</feature>
<dbReference type="PANTHER" id="PTHR43784:SF2">
    <property type="entry name" value="GDSL-LIKE LIPASE_ACYLHYDROLASE, PUTATIVE (AFU_ORTHOLOGUE AFUA_2G00820)-RELATED"/>
    <property type="match status" value="1"/>
</dbReference>
<keyword evidence="6" id="KW-1185">Reference proteome</keyword>
<evidence type="ECO:0000313" key="6">
    <source>
        <dbReference type="Proteomes" id="UP001500886"/>
    </source>
</evidence>
<dbReference type="SUPFAM" id="SSF52266">
    <property type="entry name" value="SGNH hydrolase"/>
    <property type="match status" value="1"/>
</dbReference>
<dbReference type="InterPro" id="IPR036514">
    <property type="entry name" value="SGNH_hydro_sf"/>
</dbReference>
<accession>A0ABN3TQ31</accession>
<feature type="region of interest" description="Disordered" evidence="2">
    <location>
        <begin position="67"/>
        <end position="88"/>
    </location>
</feature>
<comment type="caution">
    <text evidence="5">The sequence shown here is derived from an EMBL/GenBank/DDBJ whole genome shotgun (WGS) entry which is preliminary data.</text>
</comment>
<dbReference type="InterPro" id="IPR013517">
    <property type="entry name" value="FG-GAP"/>
</dbReference>
<reference evidence="5 6" key="1">
    <citation type="journal article" date="2019" name="Int. J. Syst. Evol. Microbiol.">
        <title>The Global Catalogue of Microorganisms (GCM) 10K type strain sequencing project: providing services to taxonomists for standard genome sequencing and annotation.</title>
        <authorList>
            <consortium name="The Broad Institute Genomics Platform"/>
            <consortium name="The Broad Institute Genome Sequencing Center for Infectious Disease"/>
            <person name="Wu L."/>
            <person name="Ma J."/>
        </authorList>
    </citation>
    <scope>NUCLEOTIDE SEQUENCE [LARGE SCALE GENOMIC DNA]</scope>
    <source>
        <strain evidence="5 6">JCM 4542</strain>
    </source>
</reference>
<gene>
    <name evidence="5" type="ORF">GCM10010315_21390</name>
</gene>
<dbReference type="InterPro" id="IPR013830">
    <property type="entry name" value="SGNH_hydro"/>
</dbReference>
<protein>
    <recommendedName>
        <fullName evidence="4">SGNH hydrolase-type esterase domain-containing protein</fullName>
    </recommendedName>
</protein>
<dbReference type="InterPro" id="IPR053140">
    <property type="entry name" value="GDSL_Rv0518-like"/>
</dbReference>
<keyword evidence="1 3" id="KW-0732">Signal</keyword>
<dbReference type="Proteomes" id="UP001500886">
    <property type="component" value="Unassembled WGS sequence"/>
</dbReference>
<dbReference type="Pfam" id="PF13472">
    <property type="entry name" value="Lipase_GDSL_2"/>
    <property type="match status" value="1"/>
</dbReference>